<dbReference type="PROSITE" id="PS00211">
    <property type="entry name" value="ABC_TRANSPORTER_1"/>
    <property type="match status" value="2"/>
</dbReference>
<feature type="domain" description="ABC transporter" evidence="5">
    <location>
        <begin position="13"/>
        <end position="225"/>
    </location>
</feature>
<evidence type="ECO:0000313" key="7">
    <source>
        <dbReference type="Proteomes" id="UP001525961"/>
    </source>
</evidence>
<evidence type="ECO:0000259" key="5">
    <source>
        <dbReference type="PROSITE" id="PS50893"/>
    </source>
</evidence>
<feature type="region of interest" description="Disordered" evidence="4">
    <location>
        <begin position="246"/>
        <end position="267"/>
    </location>
</feature>
<dbReference type="InterPro" id="IPR027417">
    <property type="entry name" value="P-loop_NTPase"/>
</dbReference>
<comment type="caution">
    <text evidence="6">The sequence shown here is derived from an EMBL/GenBank/DDBJ whole genome shotgun (WGS) entry which is preliminary data.</text>
</comment>
<evidence type="ECO:0000256" key="2">
    <source>
        <dbReference type="ARBA" id="ARBA00022741"/>
    </source>
</evidence>
<organism evidence="6 7">
    <name type="scientific">Laspinema olomoucense D3b</name>
    <dbReference type="NCBI Taxonomy" id="2953688"/>
    <lineage>
        <taxon>Bacteria</taxon>
        <taxon>Bacillati</taxon>
        <taxon>Cyanobacteriota</taxon>
        <taxon>Cyanophyceae</taxon>
        <taxon>Oscillatoriophycideae</taxon>
        <taxon>Oscillatoriales</taxon>
        <taxon>Laspinemataceae</taxon>
        <taxon>Laspinema</taxon>
        <taxon>Laspinema olomoucense</taxon>
    </lineage>
</organism>
<keyword evidence="1" id="KW-0677">Repeat</keyword>
<evidence type="ECO:0000313" key="6">
    <source>
        <dbReference type="EMBL" id="MCT7978509.1"/>
    </source>
</evidence>
<accession>A0ABT2N9I0</accession>
<evidence type="ECO:0000256" key="4">
    <source>
        <dbReference type="SAM" id="MobiDB-lite"/>
    </source>
</evidence>
<dbReference type="EMBL" id="JAMXFA010000014">
    <property type="protein sequence ID" value="MCT7978509.1"/>
    <property type="molecule type" value="Genomic_DNA"/>
</dbReference>
<keyword evidence="2" id="KW-0547">Nucleotide-binding</keyword>
<feature type="domain" description="ABC transporter" evidence="5">
    <location>
        <begin position="319"/>
        <end position="537"/>
    </location>
</feature>
<name>A0ABT2N9I0_9CYAN</name>
<keyword evidence="7" id="KW-1185">Reference proteome</keyword>
<gene>
    <name evidence="6" type="ORF">NG792_12395</name>
</gene>
<evidence type="ECO:0000256" key="1">
    <source>
        <dbReference type="ARBA" id="ARBA00022737"/>
    </source>
</evidence>
<dbReference type="PANTHER" id="PTHR19211:SF6">
    <property type="entry name" value="BLL7188 PROTEIN"/>
    <property type="match status" value="1"/>
</dbReference>
<dbReference type="InterPro" id="IPR050611">
    <property type="entry name" value="ABCF"/>
</dbReference>
<dbReference type="InterPro" id="IPR003439">
    <property type="entry name" value="ABC_transporter-like_ATP-bd"/>
</dbReference>
<dbReference type="RefSeq" id="WP_261235624.1">
    <property type="nucleotide sequence ID" value="NZ_JAMXFA010000014.1"/>
</dbReference>
<dbReference type="Pfam" id="PF00005">
    <property type="entry name" value="ABC_tran"/>
    <property type="match status" value="2"/>
</dbReference>
<dbReference type="SUPFAM" id="SSF52540">
    <property type="entry name" value="P-loop containing nucleoside triphosphate hydrolases"/>
    <property type="match status" value="2"/>
</dbReference>
<dbReference type="NCBIfam" id="NF000355">
    <property type="entry name" value="ribo_prot_ABC_F"/>
    <property type="match status" value="1"/>
</dbReference>
<protein>
    <submittedName>
        <fullName evidence="6">ATP-binding cassette domain-containing protein</fullName>
    </submittedName>
</protein>
<sequence length="540" mass="60348">MEKTRNIRNTVVLWGENLGYTVEQTRTLFSGVNVTVEQADRIALVGANGSGKSTLMQLLVGQVQPPRGSVVRRGSIYYLPQVGTLRQIEQEQTLFQFLSALYEEWWRIDELLETQFNTHFDLSLPLHRLSGGELTKLFLAVGLAQAPDVLLLDEPTNHLDLLTLESLRASLNQFPGAFVIVSHKPFFLDQVVTTTWELTPQGVNVYGGDYSFYREQKRIALAAARRSHEVAKKALKRAQITALAEQKRAAQSQKRGEQKAESGSMGKMAKHYFANRASSTAGKAAEKNEATLAQAAQKVAETKIKTVRATNIQLEEKSLKRKTLVEIDKASLKVGDRLLIDNFRLHLSSGDRVVIAGPNGSGKSTLIKALFNPDGVGVLEAEQMRIAPAMTVVYLDQSYGFVNRQQTILENMQSANPQLSYQLLRQQLGHFLFFNDDVYKSAAVLSGGELARLAIAMISISEIDLLILDEPTNNLDIETVEQMIQALNDYQGAIWVISHDLDFLSQIQINQAFKIKEKFLQPTTFLPQETEAYYQELLSM</sequence>
<dbReference type="CDD" id="cd03221">
    <property type="entry name" value="ABCF_EF-3"/>
    <property type="match status" value="2"/>
</dbReference>
<proteinExistence type="predicted"/>
<keyword evidence="3 6" id="KW-0067">ATP-binding</keyword>
<evidence type="ECO:0000256" key="3">
    <source>
        <dbReference type="ARBA" id="ARBA00022840"/>
    </source>
</evidence>
<dbReference type="SMART" id="SM00382">
    <property type="entry name" value="AAA"/>
    <property type="match status" value="2"/>
</dbReference>
<dbReference type="InterPro" id="IPR003593">
    <property type="entry name" value="AAA+_ATPase"/>
</dbReference>
<dbReference type="PANTHER" id="PTHR19211">
    <property type="entry name" value="ATP-BINDING TRANSPORT PROTEIN-RELATED"/>
    <property type="match status" value="1"/>
</dbReference>
<reference evidence="6 7" key="1">
    <citation type="journal article" date="2022" name="Front. Microbiol.">
        <title>High genomic differentiation and limited gene flow indicate recent cryptic speciation within the genus Laspinema (cyanobacteria).</title>
        <authorList>
            <person name="Stanojkovic A."/>
            <person name="Skoupy S."/>
            <person name="Skaloud P."/>
            <person name="Dvorak P."/>
        </authorList>
    </citation>
    <scope>NUCLEOTIDE SEQUENCE [LARGE SCALE GENOMIC DNA]</scope>
    <source>
        <strain evidence="6 7">D3b</strain>
    </source>
</reference>
<dbReference type="InterPro" id="IPR017871">
    <property type="entry name" value="ABC_transporter-like_CS"/>
</dbReference>
<dbReference type="GO" id="GO:0005524">
    <property type="term" value="F:ATP binding"/>
    <property type="evidence" value="ECO:0007669"/>
    <property type="project" value="UniProtKB-KW"/>
</dbReference>
<dbReference type="PROSITE" id="PS50893">
    <property type="entry name" value="ABC_TRANSPORTER_2"/>
    <property type="match status" value="2"/>
</dbReference>
<dbReference type="Proteomes" id="UP001525961">
    <property type="component" value="Unassembled WGS sequence"/>
</dbReference>
<dbReference type="Gene3D" id="3.40.50.300">
    <property type="entry name" value="P-loop containing nucleotide triphosphate hydrolases"/>
    <property type="match status" value="2"/>
</dbReference>